<dbReference type="EMBL" id="GBXM01104081">
    <property type="protein sequence ID" value="JAH04496.1"/>
    <property type="molecule type" value="Transcribed_RNA"/>
</dbReference>
<reference evidence="2" key="1">
    <citation type="submission" date="2014-11" db="EMBL/GenBank/DDBJ databases">
        <authorList>
            <person name="Amaro Gonzalez C."/>
        </authorList>
    </citation>
    <scope>NUCLEOTIDE SEQUENCE</scope>
</reference>
<dbReference type="AlphaFoldDB" id="A0A0E9PIQ7"/>
<organism evidence="2">
    <name type="scientific">Anguilla anguilla</name>
    <name type="common">European freshwater eel</name>
    <name type="synonym">Muraena anguilla</name>
    <dbReference type="NCBI Taxonomy" id="7936"/>
    <lineage>
        <taxon>Eukaryota</taxon>
        <taxon>Metazoa</taxon>
        <taxon>Chordata</taxon>
        <taxon>Craniata</taxon>
        <taxon>Vertebrata</taxon>
        <taxon>Euteleostomi</taxon>
        <taxon>Actinopterygii</taxon>
        <taxon>Neopterygii</taxon>
        <taxon>Teleostei</taxon>
        <taxon>Anguilliformes</taxon>
        <taxon>Anguillidae</taxon>
        <taxon>Anguilla</taxon>
    </lineage>
</organism>
<protein>
    <submittedName>
        <fullName evidence="2">Uncharacterized protein</fullName>
    </submittedName>
</protein>
<sequence length="55" mass="6461">MHRREGALYRQFIIYNPILFMSVVIVDFAHMLDSESIEVLVMTIPLPHTKSYCFS</sequence>
<reference evidence="2" key="2">
    <citation type="journal article" date="2015" name="Fish Shellfish Immunol.">
        <title>Early steps in the European eel (Anguilla anguilla)-Vibrio vulnificus interaction in the gills: Role of the RtxA13 toxin.</title>
        <authorList>
            <person name="Callol A."/>
            <person name="Pajuelo D."/>
            <person name="Ebbesson L."/>
            <person name="Teles M."/>
            <person name="MacKenzie S."/>
            <person name="Amaro C."/>
        </authorList>
    </citation>
    <scope>NUCLEOTIDE SEQUENCE</scope>
</reference>
<evidence type="ECO:0000313" key="2">
    <source>
        <dbReference type="EMBL" id="JAH04496.1"/>
    </source>
</evidence>
<evidence type="ECO:0000256" key="1">
    <source>
        <dbReference type="SAM" id="Phobius"/>
    </source>
</evidence>
<feature type="transmembrane region" description="Helical" evidence="1">
    <location>
        <begin position="12"/>
        <end position="32"/>
    </location>
</feature>
<accession>A0A0E9PIQ7</accession>
<name>A0A0E9PIQ7_ANGAN</name>
<keyword evidence="1" id="KW-0812">Transmembrane</keyword>
<keyword evidence="1" id="KW-0472">Membrane</keyword>
<keyword evidence="1" id="KW-1133">Transmembrane helix</keyword>
<proteinExistence type="predicted"/>